<dbReference type="GO" id="GO:0005829">
    <property type="term" value="C:cytosol"/>
    <property type="evidence" value="ECO:0007669"/>
    <property type="project" value="TreeGrafter"/>
</dbReference>
<dbReference type="PANTHER" id="PTHR10491:SF4">
    <property type="entry name" value="METHIONINE ADENOSYLTRANSFERASE 2 SUBUNIT BETA"/>
    <property type="match status" value="1"/>
</dbReference>
<dbReference type="OrthoDB" id="6235964at2759"/>
<dbReference type="UniPathway" id="UPA00315">
    <property type="reaction ID" value="UER00080"/>
</dbReference>
<dbReference type="Gene3D" id="3.90.25.10">
    <property type="entry name" value="UDP-galactose 4-epimerase, domain 1"/>
    <property type="match status" value="1"/>
</dbReference>
<comment type="subunit">
    <text evidence="6">Heterotrimer; composed of a catalytic MAT2A homodimer that binds one regulatory MAT2B chain. Heterohexamer; composed of a central, catalytic MAT2A homotetramer flanked on either side by a regulatory MAT2B chain. NADP binding increases the affinity for MAT2A.</text>
</comment>
<dbReference type="Pfam" id="PF04321">
    <property type="entry name" value="RmlD_sub_bind"/>
    <property type="match status" value="1"/>
</dbReference>
<dbReference type="GO" id="GO:0006556">
    <property type="term" value="P:S-adenosylmethionine biosynthetic process"/>
    <property type="evidence" value="ECO:0007669"/>
    <property type="project" value="UniProtKB-UniPathway"/>
</dbReference>
<organism evidence="7">
    <name type="scientific">Cyprideis torosa</name>
    <dbReference type="NCBI Taxonomy" id="163714"/>
    <lineage>
        <taxon>Eukaryota</taxon>
        <taxon>Metazoa</taxon>
        <taxon>Ecdysozoa</taxon>
        <taxon>Arthropoda</taxon>
        <taxon>Crustacea</taxon>
        <taxon>Oligostraca</taxon>
        <taxon>Ostracoda</taxon>
        <taxon>Podocopa</taxon>
        <taxon>Podocopida</taxon>
        <taxon>Cytherocopina</taxon>
        <taxon>Cytheroidea</taxon>
        <taxon>Cytherideidae</taxon>
        <taxon>Cyprideis</taxon>
    </lineage>
</organism>
<dbReference type="InterPro" id="IPR036291">
    <property type="entry name" value="NAD(P)-bd_dom_sf"/>
</dbReference>
<name>A0A7R8WQB8_9CRUS</name>
<gene>
    <name evidence="7" type="ORF">CTOB1V02_LOCUS11086</name>
</gene>
<evidence type="ECO:0000256" key="6">
    <source>
        <dbReference type="ARBA" id="ARBA00046786"/>
    </source>
</evidence>
<dbReference type="PANTHER" id="PTHR10491">
    <property type="entry name" value="DTDP-4-DEHYDRORHAMNOSE REDUCTASE"/>
    <property type="match status" value="1"/>
</dbReference>
<dbReference type="InterPro" id="IPR005913">
    <property type="entry name" value="dTDP_dehydrorham_reduct"/>
</dbReference>
<dbReference type="NCBIfam" id="TIGR01214">
    <property type="entry name" value="rmlD"/>
    <property type="match status" value="1"/>
</dbReference>
<evidence type="ECO:0000256" key="1">
    <source>
        <dbReference type="ARBA" id="ARBA00005224"/>
    </source>
</evidence>
<dbReference type="SUPFAM" id="SSF51735">
    <property type="entry name" value="NAD(P)-binding Rossmann-fold domains"/>
    <property type="match status" value="1"/>
</dbReference>
<dbReference type="EMBL" id="OB665922">
    <property type="protein sequence ID" value="CAD7233263.1"/>
    <property type="molecule type" value="Genomic_DNA"/>
</dbReference>
<feature type="non-terminal residue" evidence="7">
    <location>
        <position position="295"/>
    </location>
</feature>
<reference evidence="7" key="1">
    <citation type="submission" date="2020-11" db="EMBL/GenBank/DDBJ databases">
        <authorList>
            <person name="Tran Van P."/>
        </authorList>
    </citation>
    <scope>NUCLEOTIDE SEQUENCE</scope>
</reference>
<sequence>RIHAQAKLVRVIEGEVLDVAVDLRNNRANGQLAYHFRQLSEYIDAIDFVFLTSKELDITDFGMFENLVSIEQPNYLINCAAYTKVDKAEQEEELSVRVNTLAVENMAKLSKKYGFHLVHFSTDFVFGDDNIHFLKEDDETSPLSVYGNTKLKGEEAIAMYSNSYTIIRTSWVYSYFGANFYNTMIRISKNKTIKVVSDQIGTPTYAGDLASFVLDNLDKLISNKNQIYHYSNEGVASWYDFAVMIMNVNDIDCEVVPITTAEYPTLAVRPKFSVMDKSKIKKDFNISINHWTKSL</sequence>
<evidence type="ECO:0000313" key="7">
    <source>
        <dbReference type="EMBL" id="CAD7233263.1"/>
    </source>
</evidence>
<evidence type="ECO:0000256" key="4">
    <source>
        <dbReference type="ARBA" id="ARBA00029977"/>
    </source>
</evidence>
<comment type="pathway">
    <text evidence="1">Amino-acid biosynthesis; S-adenosyl-L-methionine biosynthesis; S-adenosyl-L-methionine from L-methionine: step 1/1.</text>
</comment>
<dbReference type="GO" id="GO:0019305">
    <property type="term" value="P:dTDP-rhamnose biosynthetic process"/>
    <property type="evidence" value="ECO:0007669"/>
    <property type="project" value="TreeGrafter"/>
</dbReference>
<proteinExistence type="inferred from homology"/>
<evidence type="ECO:0000256" key="3">
    <source>
        <dbReference type="ARBA" id="ARBA00021596"/>
    </source>
</evidence>
<protein>
    <recommendedName>
        <fullName evidence="3">Methionine adenosyltransferase 2 subunit beta</fullName>
    </recommendedName>
    <alternativeName>
        <fullName evidence="4">Methionine adenosyltransferase II beta</fullName>
    </alternativeName>
</protein>
<evidence type="ECO:0000256" key="2">
    <source>
        <dbReference type="ARBA" id="ARBA00008656"/>
    </source>
</evidence>
<dbReference type="Gene3D" id="3.40.50.720">
    <property type="entry name" value="NAD(P)-binding Rossmann-like Domain"/>
    <property type="match status" value="1"/>
</dbReference>
<dbReference type="AlphaFoldDB" id="A0A7R8WQB8"/>
<dbReference type="CDD" id="cd05254">
    <property type="entry name" value="dTDP_HR_like_SDR_e"/>
    <property type="match status" value="1"/>
</dbReference>
<dbReference type="GO" id="GO:0008831">
    <property type="term" value="F:dTDP-4-dehydrorhamnose reductase activity"/>
    <property type="evidence" value="ECO:0007669"/>
    <property type="project" value="TreeGrafter"/>
</dbReference>
<comment type="function">
    <text evidence="5">Regulatory subunit of S-adenosylmethionine synthetase 2, an enzyme that catalyzes the formation of S-adenosylmethionine from methionine and ATP. Regulates MAT2A catalytic activity by changing its kinetic properties, increasing its affinity for L-methionine. Can bind NADP (in vitro).</text>
</comment>
<accession>A0A7R8WQB8</accession>
<evidence type="ECO:0000256" key="5">
    <source>
        <dbReference type="ARBA" id="ARBA00045998"/>
    </source>
</evidence>
<comment type="similarity">
    <text evidence="2">Belongs to the dTDP-4-dehydrorhamnose reductase family. MAT2B subfamily.</text>
</comment>
<dbReference type="InterPro" id="IPR029903">
    <property type="entry name" value="RmlD-like-bd"/>
</dbReference>
<feature type="non-terminal residue" evidence="7">
    <location>
        <position position="1"/>
    </location>
</feature>